<protein>
    <submittedName>
        <fullName evidence="3">Exopolysaccharide biosynthesis protein</fullName>
    </submittedName>
</protein>
<proteinExistence type="predicted"/>
<keyword evidence="1" id="KW-0472">Membrane</keyword>
<sequence length="301" mass="32573">MKGFFLKPYRWAILFSLLLIGSTIFVLLDTFVIPQSIQKVVTESGTETQNGSQSQADAIVTATSYQDDNIKITIETVQKYNSTIYIADIQVTDASYLKTAFAGDTYGRNIKDTTSDIALANNAILAINGDYYGFRDNGYVLRNGVLYRSTARKAGDDDALVIDAAGNFSIIHESQVSAKSLGDSISQILSFGPSLIENSKITVSSNSEVSQSMTSNPRTAIGQISPLHYVIIVSDGRTSKSAGLSLLELAQVFEERGCITAYNLDGGGSSTMYFNGKVINNPTDGKTTGEREVSDIVYFGY</sequence>
<keyword evidence="1" id="KW-1133">Transmembrane helix</keyword>
<evidence type="ECO:0000256" key="1">
    <source>
        <dbReference type="SAM" id="Phobius"/>
    </source>
</evidence>
<feature type="transmembrane region" description="Helical" evidence="1">
    <location>
        <begin position="12"/>
        <end position="33"/>
    </location>
</feature>
<keyword evidence="4" id="KW-1185">Reference proteome</keyword>
<dbReference type="OrthoDB" id="9809781at2"/>
<evidence type="ECO:0000259" key="2">
    <source>
        <dbReference type="Pfam" id="PF09992"/>
    </source>
</evidence>
<dbReference type="STRING" id="99656.SAMN05421659_12916"/>
<dbReference type="Proteomes" id="UP000199701">
    <property type="component" value="Unassembled WGS sequence"/>
</dbReference>
<reference evidence="3 4" key="1">
    <citation type="submission" date="2016-10" db="EMBL/GenBank/DDBJ databases">
        <authorList>
            <person name="de Groot N.N."/>
        </authorList>
    </citation>
    <scope>NUCLEOTIDE SEQUENCE [LARGE SCALE GENOMIC DNA]</scope>
    <source>
        <strain evidence="3 4">DSM 9179</strain>
    </source>
</reference>
<keyword evidence="1" id="KW-0812">Transmembrane</keyword>
<gene>
    <name evidence="3" type="ORF">SAMN05421659_12916</name>
</gene>
<dbReference type="AlphaFoldDB" id="A0A1I0RX32"/>
<accession>A0A1I0RX32</accession>
<dbReference type="EMBL" id="FOJI01000029">
    <property type="protein sequence ID" value="SEW46107.1"/>
    <property type="molecule type" value="Genomic_DNA"/>
</dbReference>
<dbReference type="RefSeq" id="WP_092458257.1">
    <property type="nucleotide sequence ID" value="NZ_FOJI01000029.1"/>
</dbReference>
<dbReference type="PANTHER" id="PTHR40446:SF2">
    <property type="entry name" value="N-ACETYLGLUCOSAMINE-1-PHOSPHODIESTER ALPHA-N-ACETYLGLUCOSAMINIDASE"/>
    <property type="match status" value="1"/>
</dbReference>
<dbReference type="PANTHER" id="PTHR40446">
    <property type="entry name" value="N-ACETYLGLUCOSAMINE-1-PHOSPHODIESTER ALPHA-N-ACETYLGLUCOSAMINIDASE"/>
    <property type="match status" value="1"/>
</dbReference>
<dbReference type="InterPro" id="IPR018711">
    <property type="entry name" value="NAGPA"/>
</dbReference>
<dbReference type="Pfam" id="PF09992">
    <property type="entry name" value="NAGPA"/>
    <property type="match status" value="1"/>
</dbReference>
<feature type="domain" description="Phosphodiester glycosidase" evidence="2">
    <location>
        <begin position="121"/>
        <end position="299"/>
    </location>
</feature>
<evidence type="ECO:0000313" key="3">
    <source>
        <dbReference type="EMBL" id="SEW46107.1"/>
    </source>
</evidence>
<name>A0A1I0RX32_9FIRM</name>
<organism evidence="3 4">
    <name type="scientific">[Clostridium] fimetarium</name>
    <dbReference type="NCBI Taxonomy" id="99656"/>
    <lineage>
        <taxon>Bacteria</taxon>
        <taxon>Bacillati</taxon>
        <taxon>Bacillota</taxon>
        <taxon>Clostridia</taxon>
        <taxon>Lachnospirales</taxon>
        <taxon>Lachnospiraceae</taxon>
    </lineage>
</organism>
<evidence type="ECO:0000313" key="4">
    <source>
        <dbReference type="Proteomes" id="UP000199701"/>
    </source>
</evidence>